<feature type="signal peptide" evidence="3">
    <location>
        <begin position="1"/>
        <end position="25"/>
    </location>
</feature>
<gene>
    <name evidence="5" type="ORF">BXYJ_LOCUS10296</name>
</gene>
<dbReference type="OrthoDB" id="5819406at2759"/>
<feature type="chain" id="PRO_5035360211" evidence="3">
    <location>
        <begin position="26"/>
        <end position="146"/>
    </location>
</feature>
<dbReference type="Proteomes" id="UP000582659">
    <property type="component" value="Unassembled WGS sequence"/>
</dbReference>
<organism evidence="6 8">
    <name type="scientific">Bursaphelenchus xylophilus</name>
    <name type="common">Pinewood nematode worm</name>
    <name type="synonym">Aphelenchoides xylophilus</name>
    <dbReference type="NCBI Taxonomy" id="6326"/>
    <lineage>
        <taxon>Eukaryota</taxon>
        <taxon>Metazoa</taxon>
        <taxon>Ecdysozoa</taxon>
        <taxon>Nematoda</taxon>
        <taxon>Chromadorea</taxon>
        <taxon>Rhabditida</taxon>
        <taxon>Tylenchina</taxon>
        <taxon>Tylenchomorpha</taxon>
        <taxon>Aphelenchoidea</taxon>
        <taxon>Aphelenchoididae</taxon>
        <taxon>Bursaphelenchus</taxon>
    </lineage>
</organism>
<evidence type="ECO:0000256" key="3">
    <source>
        <dbReference type="SAM" id="SignalP"/>
    </source>
</evidence>
<protein>
    <submittedName>
        <fullName evidence="5">(pine wood nematode) hypothetical protein</fullName>
    </submittedName>
</protein>
<feature type="compositionally biased region" description="Basic and acidic residues" evidence="2">
    <location>
        <begin position="120"/>
        <end position="135"/>
    </location>
</feature>
<accession>A0A1I7SUL0</accession>
<dbReference type="Gene3D" id="1.10.10.1940">
    <property type="match status" value="1"/>
</dbReference>
<evidence type="ECO:0000313" key="6">
    <source>
        <dbReference type="Proteomes" id="UP000095284"/>
    </source>
</evidence>
<feature type="domain" description="ShKT" evidence="4">
    <location>
        <begin position="29"/>
        <end position="66"/>
    </location>
</feature>
<dbReference type="Proteomes" id="UP000095284">
    <property type="component" value="Unplaced"/>
</dbReference>
<dbReference type="SMR" id="A0A1I7SUL0"/>
<keyword evidence="3" id="KW-0732">Signal</keyword>
<evidence type="ECO:0000259" key="4">
    <source>
        <dbReference type="PROSITE" id="PS51670"/>
    </source>
</evidence>
<dbReference type="WBParaSite" id="BXY_1673200.1">
    <property type="protein sequence ID" value="BXY_1673200.1"/>
    <property type="gene ID" value="BXY_1673200"/>
</dbReference>
<proteinExistence type="predicted"/>
<evidence type="ECO:0000313" key="8">
    <source>
        <dbReference type="WBParaSite" id="BXY_1673200.1"/>
    </source>
</evidence>
<feature type="compositionally biased region" description="Acidic residues" evidence="2">
    <location>
        <begin position="136"/>
        <end position="146"/>
    </location>
</feature>
<dbReference type="EMBL" id="CAJFDI010000004">
    <property type="protein sequence ID" value="CAD5228141.1"/>
    <property type="molecule type" value="Genomic_DNA"/>
</dbReference>
<dbReference type="AlphaFoldDB" id="A0A1I7SUL0"/>
<keyword evidence="7" id="KW-1185">Reference proteome</keyword>
<feature type="domain" description="ShKT" evidence="4">
    <location>
        <begin position="71"/>
        <end position="107"/>
    </location>
</feature>
<evidence type="ECO:0000256" key="1">
    <source>
        <dbReference type="PROSITE-ProRule" id="PRU01005"/>
    </source>
</evidence>
<feature type="region of interest" description="Disordered" evidence="2">
    <location>
        <begin position="115"/>
        <end position="146"/>
    </location>
</feature>
<dbReference type="Pfam" id="PF01549">
    <property type="entry name" value="ShK"/>
    <property type="match status" value="2"/>
</dbReference>
<dbReference type="InterPro" id="IPR003582">
    <property type="entry name" value="ShKT_dom"/>
</dbReference>
<dbReference type="Gene3D" id="1.10.10.1870">
    <property type="entry name" value="ShTK domain-like"/>
    <property type="match status" value="1"/>
</dbReference>
<reference evidence="8" key="1">
    <citation type="submission" date="2016-11" db="UniProtKB">
        <authorList>
            <consortium name="WormBaseParasite"/>
        </authorList>
    </citation>
    <scope>IDENTIFICATION</scope>
</reference>
<dbReference type="Proteomes" id="UP000659654">
    <property type="component" value="Unassembled WGS sequence"/>
</dbReference>
<evidence type="ECO:0000313" key="5">
    <source>
        <dbReference type="EMBL" id="CAD5228141.1"/>
    </source>
</evidence>
<dbReference type="PANTHER" id="PTHR21724">
    <property type="entry name" value="SHKT DOMAIN-CONTAINING PROTEIN"/>
    <property type="match status" value="1"/>
</dbReference>
<comment type="caution">
    <text evidence="1">Lacks conserved residue(s) required for the propagation of feature annotation.</text>
</comment>
<sequence length="146" mass="16015">MHLRMRAALCGAILMTFMASLTVYCLDNCIDEEGDKCQESKLMAVCGKPEYKRLMTSKCRKACGFCQPGTCTDTTTECGKPSISDICNHPTYLRMMRMRCPATCGHCDGDEKPNGGGNPDDNKPDDNKPDDNKPDDGDDECIEGAE</sequence>
<evidence type="ECO:0000313" key="7">
    <source>
        <dbReference type="Proteomes" id="UP000659654"/>
    </source>
</evidence>
<reference evidence="5" key="2">
    <citation type="submission" date="2020-09" db="EMBL/GenBank/DDBJ databases">
        <authorList>
            <person name="Kikuchi T."/>
        </authorList>
    </citation>
    <scope>NUCLEOTIDE SEQUENCE</scope>
    <source>
        <strain evidence="5">Ka4C1</strain>
    </source>
</reference>
<evidence type="ECO:0000256" key="2">
    <source>
        <dbReference type="SAM" id="MobiDB-lite"/>
    </source>
</evidence>
<dbReference type="EMBL" id="CAJFCV020000004">
    <property type="protein sequence ID" value="CAG9118612.1"/>
    <property type="molecule type" value="Genomic_DNA"/>
</dbReference>
<dbReference type="PROSITE" id="PS51670">
    <property type="entry name" value="SHKT"/>
    <property type="match status" value="2"/>
</dbReference>
<name>A0A1I7SUL0_BURXY</name>
<dbReference type="PANTHER" id="PTHR21724:SF109">
    <property type="entry name" value="SHKT DOMAIN-CONTAINING PROTEIN"/>
    <property type="match status" value="1"/>
</dbReference>
<dbReference type="SMART" id="SM00254">
    <property type="entry name" value="ShKT"/>
    <property type="match status" value="2"/>
</dbReference>